<keyword evidence="3" id="KW-0028">Amino-acid biosynthesis</keyword>
<dbReference type="SUPFAM" id="SSF53383">
    <property type="entry name" value="PLP-dependent transferases"/>
    <property type="match status" value="1"/>
</dbReference>
<dbReference type="AlphaFoldDB" id="A0A5J4KYQ4"/>
<organism evidence="10">
    <name type="scientific">hot springs metagenome</name>
    <dbReference type="NCBI Taxonomy" id="433727"/>
    <lineage>
        <taxon>unclassified sequences</taxon>
        <taxon>metagenomes</taxon>
        <taxon>ecological metagenomes</taxon>
    </lineage>
</organism>
<dbReference type="GO" id="GO:0004400">
    <property type="term" value="F:histidinol-phosphate transaminase activity"/>
    <property type="evidence" value="ECO:0007669"/>
    <property type="project" value="InterPro"/>
</dbReference>
<dbReference type="PANTHER" id="PTHR42885:SF2">
    <property type="entry name" value="HISTIDINOL-PHOSPHATE AMINOTRANSFERASE"/>
    <property type="match status" value="1"/>
</dbReference>
<dbReference type="PANTHER" id="PTHR42885">
    <property type="entry name" value="HISTIDINOL-PHOSPHATE AMINOTRANSFERASE-RELATED"/>
    <property type="match status" value="1"/>
</dbReference>
<dbReference type="Pfam" id="PF00155">
    <property type="entry name" value="Aminotran_1_2"/>
    <property type="match status" value="1"/>
</dbReference>
<dbReference type="InterPro" id="IPR005861">
    <property type="entry name" value="HisP_aminotrans"/>
</dbReference>
<evidence type="ECO:0000256" key="2">
    <source>
        <dbReference type="ARBA" id="ARBA00022576"/>
    </source>
</evidence>
<feature type="coiled-coil region" evidence="8">
    <location>
        <begin position="255"/>
        <end position="282"/>
    </location>
</feature>
<feature type="domain" description="Aminotransferase class I/classII large" evidence="9">
    <location>
        <begin position="46"/>
        <end position="340"/>
    </location>
</feature>
<evidence type="ECO:0000256" key="4">
    <source>
        <dbReference type="ARBA" id="ARBA00022679"/>
    </source>
</evidence>
<dbReference type="InterPro" id="IPR015422">
    <property type="entry name" value="PyrdxlP-dep_Trfase_small"/>
</dbReference>
<comment type="cofactor">
    <cofactor evidence="1">
        <name>pyridoxal 5'-phosphate</name>
        <dbReference type="ChEBI" id="CHEBI:597326"/>
    </cofactor>
</comment>
<comment type="pathway">
    <text evidence="7">Amino-acid biosynthesis.</text>
</comment>
<dbReference type="Gene3D" id="3.40.640.10">
    <property type="entry name" value="Type I PLP-dependent aspartate aminotransferase-like (Major domain)"/>
    <property type="match status" value="1"/>
</dbReference>
<evidence type="ECO:0000256" key="1">
    <source>
        <dbReference type="ARBA" id="ARBA00001933"/>
    </source>
</evidence>
<proteinExistence type="inferred from homology"/>
<dbReference type="GO" id="GO:0030170">
    <property type="term" value="F:pyridoxal phosphate binding"/>
    <property type="evidence" value="ECO:0007669"/>
    <property type="project" value="InterPro"/>
</dbReference>
<dbReference type="InterPro" id="IPR015424">
    <property type="entry name" value="PyrdxlP-dep_Trfase"/>
</dbReference>
<dbReference type="Gene3D" id="3.90.1150.10">
    <property type="entry name" value="Aspartate Aminotransferase, domain 1"/>
    <property type="match status" value="1"/>
</dbReference>
<evidence type="ECO:0000256" key="6">
    <source>
        <dbReference type="ARBA" id="ARBA00023102"/>
    </source>
</evidence>
<evidence type="ECO:0000259" key="9">
    <source>
        <dbReference type="Pfam" id="PF00155"/>
    </source>
</evidence>
<evidence type="ECO:0000256" key="8">
    <source>
        <dbReference type="SAM" id="Coils"/>
    </source>
</evidence>
<dbReference type="InterPro" id="IPR015421">
    <property type="entry name" value="PyrdxlP-dep_Trfase_major"/>
</dbReference>
<keyword evidence="8" id="KW-0175">Coiled coil</keyword>
<keyword evidence="2" id="KW-0032">Aminotransferase</keyword>
<comment type="caution">
    <text evidence="10">The sequence shown here is derived from an EMBL/GenBank/DDBJ whole genome shotgun (WGS) entry which is preliminary data.</text>
</comment>
<evidence type="ECO:0000256" key="3">
    <source>
        <dbReference type="ARBA" id="ARBA00022605"/>
    </source>
</evidence>
<name>A0A5J4KYQ4_9ZZZZ</name>
<evidence type="ECO:0000313" key="10">
    <source>
        <dbReference type="EMBL" id="GER92613.1"/>
    </source>
</evidence>
<dbReference type="EMBL" id="BLAB01000001">
    <property type="protein sequence ID" value="GER92613.1"/>
    <property type="molecule type" value="Genomic_DNA"/>
</dbReference>
<keyword evidence="6" id="KW-0368">Histidine biosynthesis</keyword>
<evidence type="ECO:0000256" key="5">
    <source>
        <dbReference type="ARBA" id="ARBA00022898"/>
    </source>
</evidence>
<protein>
    <submittedName>
        <fullName evidence="10">Histidinol-phosphate transaminase</fullName>
    </submittedName>
</protein>
<keyword evidence="4" id="KW-0808">Transferase</keyword>
<dbReference type="NCBIfam" id="TIGR01141">
    <property type="entry name" value="hisC"/>
    <property type="match status" value="1"/>
</dbReference>
<dbReference type="GO" id="GO:0000105">
    <property type="term" value="P:L-histidine biosynthetic process"/>
    <property type="evidence" value="ECO:0007669"/>
    <property type="project" value="UniProtKB-KW"/>
</dbReference>
<evidence type="ECO:0000256" key="7">
    <source>
        <dbReference type="ARBA" id="ARBA00029440"/>
    </source>
</evidence>
<accession>A0A5J4KYQ4</accession>
<dbReference type="HAMAP" id="MF_01023">
    <property type="entry name" value="HisC_aminotrans_2"/>
    <property type="match status" value="1"/>
</dbReference>
<sequence>MKDIDFLKLVKSNIRSLRPYETKEIPCRVKLDANESPYCIDITPDKKILQRINRYPDPEAVKLKKAISMALKVNSANILLGNGSDELIYYLITAFGGPVLYPIPTFSMYGIISQALGEKNIEIPLNEDFDLDIDNMLAAIKKYNPKLIFLSSPNNPTGNCFSAERILKIIETSKGIVIADEAYQPFSSDKGFLPLLKDYRNLAILRTLSKIGFAGLRVGFLLADKDLINEVNKVRLPFNLNALSQAVALEAFKNKRLIESQIKNITSERERLFEELSRINNVSPYPSEANFILFKTKNADIVFKKLIKNGVLVRNLSSVVKDSLRVTIGTHGENNFFIKALKKSIGGKA</sequence>
<keyword evidence="5" id="KW-0663">Pyridoxal phosphate</keyword>
<reference evidence="10" key="1">
    <citation type="submission" date="2019-10" db="EMBL/GenBank/DDBJ databases">
        <title>Metagenomic sequencing of thiosulfate-disproportionating enrichment culture.</title>
        <authorList>
            <person name="Umezawa K."/>
            <person name="Kojima H."/>
            <person name="Fukui M."/>
        </authorList>
    </citation>
    <scope>NUCLEOTIDE SEQUENCE</scope>
    <source>
        <strain evidence="10">45J</strain>
    </source>
</reference>
<dbReference type="CDD" id="cd00609">
    <property type="entry name" value="AAT_like"/>
    <property type="match status" value="1"/>
</dbReference>
<gene>
    <name evidence="10" type="ORF">A45J_0331</name>
</gene>
<dbReference type="InterPro" id="IPR004839">
    <property type="entry name" value="Aminotransferase_I/II_large"/>
</dbReference>